<dbReference type="KEGG" id="ahm:TL08_25850"/>
<dbReference type="InterPro" id="IPR036423">
    <property type="entry name" value="SOD-like_Cu/Zn_dom_sf"/>
</dbReference>
<keyword evidence="2" id="KW-0732">Signal</keyword>
<reference evidence="5" key="1">
    <citation type="submission" date="2016-03" db="EMBL/GenBank/DDBJ databases">
        <title>Complete genome sequence of the type strain Actinoalloteichus hymeniacidonis DSM 45092.</title>
        <authorList>
            <person name="Schaffert L."/>
            <person name="Albersmeier A."/>
            <person name="Winkler A."/>
            <person name="Kalinowski J."/>
            <person name="Zotchev S."/>
            <person name="Ruckert C."/>
        </authorList>
    </citation>
    <scope>NUCLEOTIDE SEQUENCE [LARGE SCALE GENOMIC DNA]</scope>
    <source>
        <strain evidence="5">HPA177(T) (DSM 45092(T))</strain>
    </source>
</reference>
<dbReference type="Pfam" id="PF00080">
    <property type="entry name" value="Sod_Cu"/>
    <property type="match status" value="1"/>
</dbReference>
<dbReference type="EMBL" id="CP014859">
    <property type="protein sequence ID" value="AOS65939.1"/>
    <property type="molecule type" value="Genomic_DNA"/>
</dbReference>
<evidence type="ECO:0000256" key="2">
    <source>
        <dbReference type="SAM" id="SignalP"/>
    </source>
</evidence>
<dbReference type="GO" id="GO:0004784">
    <property type="term" value="F:superoxide dismutase activity"/>
    <property type="evidence" value="ECO:0007669"/>
    <property type="project" value="UniProtKB-EC"/>
</dbReference>
<evidence type="ECO:0000256" key="1">
    <source>
        <dbReference type="ARBA" id="ARBA00010457"/>
    </source>
</evidence>
<evidence type="ECO:0000313" key="4">
    <source>
        <dbReference type="EMBL" id="AOS65939.1"/>
    </source>
</evidence>
<dbReference type="EC" id="1.15.1.1" evidence="4"/>
<dbReference type="SUPFAM" id="SSF49329">
    <property type="entry name" value="Cu,Zn superoxide dismutase-like"/>
    <property type="match status" value="1"/>
</dbReference>
<comment type="similarity">
    <text evidence="1">Belongs to the Cu-Zn superoxide dismutase family.</text>
</comment>
<organism evidence="4 5">
    <name type="scientific">Actinoalloteichus hymeniacidonis</name>
    <dbReference type="NCBI Taxonomy" id="340345"/>
    <lineage>
        <taxon>Bacteria</taxon>
        <taxon>Bacillati</taxon>
        <taxon>Actinomycetota</taxon>
        <taxon>Actinomycetes</taxon>
        <taxon>Pseudonocardiales</taxon>
        <taxon>Pseudonocardiaceae</taxon>
        <taxon>Actinoalloteichus</taxon>
    </lineage>
</organism>
<feature type="chain" id="PRO_5042243880" evidence="2">
    <location>
        <begin position="31"/>
        <end position="199"/>
    </location>
</feature>
<keyword evidence="5" id="KW-1185">Reference proteome</keyword>
<keyword evidence="4" id="KW-0560">Oxidoreductase</keyword>
<accession>A0AAC9N0T5</accession>
<feature type="domain" description="Superoxide dismutase copper/zinc binding" evidence="3">
    <location>
        <begin position="69"/>
        <end position="195"/>
    </location>
</feature>
<evidence type="ECO:0000259" key="3">
    <source>
        <dbReference type="Pfam" id="PF00080"/>
    </source>
</evidence>
<protein>
    <submittedName>
        <fullName evidence="4">Cu/Zn superoxide dismutase</fullName>
        <ecNumber evidence="4">1.15.1.1</ecNumber>
    </submittedName>
</protein>
<evidence type="ECO:0000313" key="5">
    <source>
        <dbReference type="Proteomes" id="UP000095210"/>
    </source>
</evidence>
<sequence>MVGHVVKNTRITTVALAVLVALGSTGIGSAATATEPASWPFLRVNTAEFAETLTESTAVTYESATVPVGGEVAVTSWRYGREGTRIILGVSGLVPNRAYGAHLHVEPCGADPTDAGPHYQHVVDPVQPSVDPAYANPENEVWLDFVTNDDGEAITTTTVQWRPEGLGRRSVVIHEHHTATGHGEAGTAGARLACVTVRV</sequence>
<dbReference type="InterPro" id="IPR001424">
    <property type="entry name" value="SOD_Cu_Zn_dom"/>
</dbReference>
<name>A0AAC9N0T5_9PSEU</name>
<dbReference type="Proteomes" id="UP000095210">
    <property type="component" value="Chromosome"/>
</dbReference>
<dbReference type="Gene3D" id="2.60.40.200">
    <property type="entry name" value="Superoxide dismutase, copper/zinc binding domain"/>
    <property type="match status" value="1"/>
</dbReference>
<feature type="signal peptide" evidence="2">
    <location>
        <begin position="1"/>
        <end position="30"/>
    </location>
</feature>
<dbReference type="AlphaFoldDB" id="A0AAC9N0T5"/>
<dbReference type="GO" id="GO:0046872">
    <property type="term" value="F:metal ion binding"/>
    <property type="evidence" value="ECO:0007669"/>
    <property type="project" value="InterPro"/>
</dbReference>
<gene>
    <name evidence="4" type="ORF">TL08_25850</name>
</gene>
<proteinExistence type="inferred from homology"/>